<comment type="caution">
    <text evidence="18">The sequence shown here is derived from an EMBL/GenBank/DDBJ whole genome shotgun (WGS) entry which is preliminary data.</text>
</comment>
<dbReference type="PROSITE" id="PS00012">
    <property type="entry name" value="PHOSPHOPANTETHEINE"/>
    <property type="match status" value="2"/>
</dbReference>
<feature type="active site" description="Proton acceptor; for dehydratase activity" evidence="14">
    <location>
        <position position="4203"/>
    </location>
</feature>
<dbReference type="GO" id="GO:0006633">
    <property type="term" value="P:fatty acid biosynthetic process"/>
    <property type="evidence" value="ECO:0007669"/>
    <property type="project" value="InterPro"/>
</dbReference>
<dbReference type="InterPro" id="IPR009081">
    <property type="entry name" value="PP-bd_ACP"/>
</dbReference>
<dbReference type="Pfam" id="PF02801">
    <property type="entry name" value="Ketoacyl-synt_C"/>
    <property type="match status" value="3"/>
</dbReference>
<dbReference type="InterPro" id="IPR029058">
    <property type="entry name" value="AB_hydrolase_fold"/>
</dbReference>
<dbReference type="Pfam" id="PF00109">
    <property type="entry name" value="ketoacyl-synt"/>
    <property type="match status" value="3"/>
</dbReference>
<dbReference type="InterPro" id="IPR049552">
    <property type="entry name" value="PKS_DH_N"/>
</dbReference>
<keyword evidence="19" id="KW-1185">Reference proteome</keyword>
<feature type="region of interest" description="N-terminal hotdog fold" evidence="14">
    <location>
        <begin position="892"/>
        <end position="1012"/>
    </location>
</feature>
<dbReference type="PROSITE" id="PS52004">
    <property type="entry name" value="KS3_2"/>
    <property type="match status" value="3"/>
</dbReference>
<organism evidence="18 19">
    <name type="scientific">Crossiella cryophila</name>
    <dbReference type="NCBI Taxonomy" id="43355"/>
    <lineage>
        <taxon>Bacteria</taxon>
        <taxon>Bacillati</taxon>
        <taxon>Actinomycetota</taxon>
        <taxon>Actinomycetes</taxon>
        <taxon>Pseudonocardiales</taxon>
        <taxon>Pseudonocardiaceae</taxon>
        <taxon>Crossiella</taxon>
    </lineage>
</organism>
<dbReference type="InterPro" id="IPR049551">
    <property type="entry name" value="PKS_DH_C"/>
</dbReference>
<keyword evidence="7" id="KW-0511">Multifunctional enzyme</keyword>
<feature type="region of interest" description="N-terminal hotdog fold" evidence="14">
    <location>
        <begin position="4171"/>
        <end position="4290"/>
    </location>
</feature>
<dbReference type="InterPro" id="IPR036291">
    <property type="entry name" value="NAD(P)-bd_dom_sf"/>
</dbReference>
<dbReference type="FunFam" id="3.40.47.10:FF:000019">
    <property type="entry name" value="Polyketide synthase type I"/>
    <property type="match status" value="3"/>
</dbReference>
<dbReference type="PROSITE" id="PS52019">
    <property type="entry name" value="PKS_MFAS_DH"/>
    <property type="match status" value="3"/>
</dbReference>
<dbReference type="InterPro" id="IPR020841">
    <property type="entry name" value="PKS_Beta-ketoAc_synthase_dom"/>
</dbReference>
<dbReference type="Pfam" id="PF00550">
    <property type="entry name" value="PP-binding"/>
    <property type="match status" value="3"/>
</dbReference>
<dbReference type="PROSITE" id="PS50075">
    <property type="entry name" value="CARRIER"/>
    <property type="match status" value="3"/>
</dbReference>
<dbReference type="EC" id="2.3.1.94" evidence="13"/>
<feature type="region of interest" description="C-terminal hotdog fold" evidence="14">
    <location>
        <begin position="2655"/>
        <end position="2785"/>
    </location>
</feature>
<evidence type="ECO:0000256" key="9">
    <source>
        <dbReference type="ARBA" id="ARBA00052442"/>
    </source>
</evidence>
<feature type="region of interest" description="C-terminal hotdog fold" evidence="14">
    <location>
        <begin position="4300"/>
        <end position="4432"/>
    </location>
</feature>
<evidence type="ECO:0000313" key="19">
    <source>
        <dbReference type="Proteomes" id="UP000533598"/>
    </source>
</evidence>
<dbReference type="Gene3D" id="1.10.1200.10">
    <property type="entry name" value="ACP-like"/>
    <property type="match status" value="3"/>
</dbReference>
<dbReference type="RefSeq" id="WP_185005324.1">
    <property type="nucleotide sequence ID" value="NZ_JACHMH010000001.1"/>
</dbReference>
<dbReference type="Gene3D" id="3.30.70.3290">
    <property type="match status" value="3"/>
</dbReference>
<dbReference type="InterPro" id="IPR055123">
    <property type="entry name" value="SpnB-like_Rossmann"/>
</dbReference>
<dbReference type="Gene3D" id="3.40.47.10">
    <property type="match status" value="3"/>
</dbReference>
<dbReference type="SMART" id="SM00825">
    <property type="entry name" value="PKS_KS"/>
    <property type="match status" value="3"/>
</dbReference>
<dbReference type="SUPFAM" id="SSF55048">
    <property type="entry name" value="Probable ACP-binding domain of malonyl-CoA ACP transacylase"/>
    <property type="match status" value="3"/>
</dbReference>
<evidence type="ECO:0000256" key="11">
    <source>
        <dbReference type="ARBA" id="ARBA00060622"/>
    </source>
</evidence>
<dbReference type="Proteomes" id="UP000533598">
    <property type="component" value="Unassembled WGS sequence"/>
</dbReference>
<dbReference type="Pfam" id="PF21089">
    <property type="entry name" value="PKS_DH_N"/>
    <property type="match status" value="3"/>
</dbReference>
<dbReference type="SMART" id="SM00827">
    <property type="entry name" value="PKS_AT"/>
    <property type="match status" value="3"/>
</dbReference>
<keyword evidence="8" id="KW-0012">Acyltransferase</keyword>
<dbReference type="SMART" id="SM01294">
    <property type="entry name" value="PKS_PP_betabranch"/>
    <property type="match status" value="3"/>
</dbReference>
<feature type="region of interest" description="C-terminal hotdog fold" evidence="14">
    <location>
        <begin position="1021"/>
        <end position="1152"/>
    </location>
</feature>
<keyword evidence="2" id="KW-0596">Phosphopantetheine</keyword>
<comment type="cofactor">
    <cofactor evidence="1">
        <name>pantetheine 4'-phosphate</name>
        <dbReference type="ChEBI" id="CHEBI:47942"/>
    </cofactor>
</comment>
<name>A0A7W7FUQ6_9PSEU</name>
<dbReference type="SUPFAM" id="SSF47336">
    <property type="entry name" value="ACP-like"/>
    <property type="match status" value="2"/>
</dbReference>
<evidence type="ECO:0000259" key="16">
    <source>
        <dbReference type="PROSITE" id="PS52004"/>
    </source>
</evidence>
<comment type="pathway">
    <text evidence="11">Antibiotic biosynthesis; erythromycin biosynthesis.</text>
</comment>
<feature type="domain" description="PKS/mFAS DH" evidence="17">
    <location>
        <begin position="4171"/>
        <end position="4432"/>
    </location>
</feature>
<feature type="active site" description="Proton acceptor; for dehydratase activity" evidence="14">
    <location>
        <position position="2559"/>
    </location>
</feature>
<dbReference type="SMART" id="SM00823">
    <property type="entry name" value="PKS_PP"/>
    <property type="match status" value="3"/>
</dbReference>
<dbReference type="Gene3D" id="3.40.50.1820">
    <property type="entry name" value="alpha/beta hydrolase"/>
    <property type="match status" value="1"/>
</dbReference>
<dbReference type="InterPro" id="IPR014043">
    <property type="entry name" value="Acyl_transferase_dom"/>
</dbReference>
<dbReference type="GO" id="GO:0004312">
    <property type="term" value="F:fatty acid synthase activity"/>
    <property type="evidence" value="ECO:0007669"/>
    <property type="project" value="TreeGrafter"/>
</dbReference>
<feature type="active site" description="Proton donor; for dehydratase activity" evidence="14">
    <location>
        <position position="1077"/>
    </location>
</feature>
<feature type="domain" description="PKS/mFAS DH" evidence="17">
    <location>
        <begin position="2527"/>
        <end position="2785"/>
    </location>
</feature>
<evidence type="ECO:0000256" key="13">
    <source>
        <dbReference type="ARBA" id="ARBA00066981"/>
    </source>
</evidence>
<dbReference type="InterPro" id="IPR057326">
    <property type="entry name" value="KR_dom"/>
</dbReference>
<accession>A0A7W7FUQ6</accession>
<evidence type="ECO:0000256" key="10">
    <source>
        <dbReference type="ARBA" id="ARBA00060158"/>
    </source>
</evidence>
<dbReference type="SUPFAM" id="SSF53474">
    <property type="entry name" value="alpha/beta-Hydrolases"/>
    <property type="match status" value="1"/>
</dbReference>
<evidence type="ECO:0000256" key="1">
    <source>
        <dbReference type="ARBA" id="ARBA00001957"/>
    </source>
</evidence>
<evidence type="ECO:0000256" key="2">
    <source>
        <dbReference type="ARBA" id="ARBA00022450"/>
    </source>
</evidence>
<reference evidence="18 19" key="1">
    <citation type="submission" date="2020-08" db="EMBL/GenBank/DDBJ databases">
        <title>Sequencing the genomes of 1000 actinobacteria strains.</title>
        <authorList>
            <person name="Klenk H.-P."/>
        </authorList>
    </citation>
    <scope>NUCLEOTIDE SEQUENCE [LARGE SCALE GENOMIC DNA]</scope>
    <source>
        <strain evidence="18 19">DSM 44230</strain>
    </source>
</reference>
<evidence type="ECO:0000259" key="15">
    <source>
        <dbReference type="PROSITE" id="PS50075"/>
    </source>
</evidence>
<dbReference type="InterPro" id="IPR016035">
    <property type="entry name" value="Acyl_Trfase/lysoPLipase"/>
</dbReference>
<evidence type="ECO:0000259" key="17">
    <source>
        <dbReference type="PROSITE" id="PS52019"/>
    </source>
</evidence>
<dbReference type="InterPro" id="IPR018201">
    <property type="entry name" value="Ketoacyl_synth_AS"/>
</dbReference>
<evidence type="ECO:0000256" key="5">
    <source>
        <dbReference type="ARBA" id="ARBA00022737"/>
    </source>
</evidence>
<dbReference type="GO" id="GO:0047879">
    <property type="term" value="F:erythronolide synthase activity"/>
    <property type="evidence" value="ECO:0007669"/>
    <property type="project" value="UniProtKB-EC"/>
</dbReference>
<dbReference type="Pfam" id="PF16197">
    <property type="entry name" value="KAsynt_C_assoc"/>
    <property type="match status" value="3"/>
</dbReference>
<feature type="domain" description="Carrier" evidence="15">
    <location>
        <begin position="1578"/>
        <end position="1653"/>
    </location>
</feature>
<feature type="domain" description="Carrier" evidence="15">
    <location>
        <begin position="4858"/>
        <end position="4933"/>
    </location>
</feature>
<dbReference type="InterPro" id="IPR014030">
    <property type="entry name" value="Ketoacyl_synth_N"/>
</dbReference>
<feature type="domain" description="Ketosynthase family 3 (KS3)" evidence="16">
    <location>
        <begin position="3302"/>
        <end position="3719"/>
    </location>
</feature>
<dbReference type="InterPro" id="IPR049900">
    <property type="entry name" value="PKS_mFAS_DH"/>
</dbReference>
<dbReference type="GO" id="GO:0033068">
    <property type="term" value="P:macrolide biosynthetic process"/>
    <property type="evidence" value="ECO:0007669"/>
    <property type="project" value="UniProtKB-ARBA"/>
</dbReference>
<dbReference type="Gene3D" id="3.40.50.720">
    <property type="entry name" value="NAD(P)-binding Rossmann-like Domain"/>
    <property type="match status" value="3"/>
</dbReference>
<dbReference type="Gene3D" id="3.10.129.110">
    <property type="entry name" value="Polyketide synthase dehydratase"/>
    <property type="match status" value="3"/>
</dbReference>
<dbReference type="SMART" id="SM00824">
    <property type="entry name" value="PKS_TE"/>
    <property type="match status" value="1"/>
</dbReference>
<feature type="domain" description="Carrier" evidence="15">
    <location>
        <begin position="3211"/>
        <end position="3286"/>
    </location>
</feature>
<evidence type="ECO:0000256" key="3">
    <source>
        <dbReference type="ARBA" id="ARBA00022553"/>
    </source>
</evidence>
<dbReference type="InterPro" id="IPR036736">
    <property type="entry name" value="ACP-like_sf"/>
</dbReference>
<protein>
    <recommendedName>
        <fullName evidence="13">6-deoxyerythronolide-B synthase</fullName>
        <ecNumber evidence="13">2.3.1.94</ecNumber>
    </recommendedName>
</protein>
<dbReference type="FunFam" id="1.10.1200.10:FF:000007">
    <property type="entry name" value="Probable polyketide synthase pks17"/>
    <property type="match status" value="3"/>
</dbReference>
<dbReference type="InterPro" id="IPR014031">
    <property type="entry name" value="Ketoacyl_synth_C"/>
</dbReference>
<dbReference type="InterPro" id="IPR016039">
    <property type="entry name" value="Thiolase-like"/>
</dbReference>
<dbReference type="InterPro" id="IPR042104">
    <property type="entry name" value="PKS_dehydratase_sf"/>
</dbReference>
<keyword evidence="4" id="KW-0808">Transferase</keyword>
<dbReference type="EMBL" id="JACHMH010000001">
    <property type="protein sequence ID" value="MBB4679596.1"/>
    <property type="molecule type" value="Genomic_DNA"/>
</dbReference>
<dbReference type="InterPro" id="IPR006162">
    <property type="entry name" value="Ppantetheine_attach_site"/>
</dbReference>
<evidence type="ECO:0000313" key="18">
    <source>
        <dbReference type="EMBL" id="MBB4679596.1"/>
    </source>
</evidence>
<dbReference type="PANTHER" id="PTHR43775:SF51">
    <property type="entry name" value="INACTIVE PHENOLPHTHIOCEROL SYNTHESIS POLYKETIDE SYNTHASE TYPE I PKS1-RELATED"/>
    <property type="match status" value="1"/>
</dbReference>
<feature type="active site" description="Proton donor; for dehydratase activity" evidence="14">
    <location>
        <position position="2711"/>
    </location>
</feature>
<feature type="active site" description="Proton donor; for dehydratase activity" evidence="14">
    <location>
        <position position="4356"/>
    </location>
</feature>
<dbReference type="Pfam" id="PF08659">
    <property type="entry name" value="KR"/>
    <property type="match status" value="3"/>
</dbReference>
<feature type="domain" description="Ketosynthase family 3 (KS3)" evidence="16">
    <location>
        <begin position="33"/>
        <end position="452"/>
    </location>
</feature>
<dbReference type="PANTHER" id="PTHR43775">
    <property type="entry name" value="FATTY ACID SYNTHASE"/>
    <property type="match status" value="1"/>
</dbReference>
<evidence type="ECO:0000256" key="4">
    <source>
        <dbReference type="ARBA" id="ARBA00022679"/>
    </source>
</evidence>
<evidence type="ECO:0000256" key="14">
    <source>
        <dbReference type="PROSITE-ProRule" id="PRU01363"/>
    </source>
</evidence>
<dbReference type="CDD" id="cd08956">
    <property type="entry name" value="KR_3_FAS_SDR_x"/>
    <property type="match status" value="3"/>
</dbReference>
<dbReference type="InterPro" id="IPR016036">
    <property type="entry name" value="Malonyl_transacylase_ACP-bd"/>
</dbReference>
<dbReference type="Pfam" id="PF00698">
    <property type="entry name" value="Acyl_transf_1"/>
    <property type="match status" value="3"/>
</dbReference>
<keyword evidence="3" id="KW-0597">Phosphoprotein</keyword>
<keyword evidence="6" id="KW-0045">Antibiotic biosynthesis</keyword>
<evidence type="ECO:0000256" key="8">
    <source>
        <dbReference type="ARBA" id="ARBA00023315"/>
    </source>
</evidence>
<dbReference type="InterPro" id="IPR020807">
    <property type="entry name" value="PKS_DH"/>
</dbReference>
<comment type="function">
    <text evidence="10">Involved in the biosynthesis of antibiotic erythromycin via the biosynthesis of its aglycone precursor, 6-deoxyerythronolide B (6-dEB).</text>
</comment>
<dbReference type="Gene3D" id="3.40.366.10">
    <property type="entry name" value="Malonyl-Coenzyme A Acyl Carrier Protein, domain 2"/>
    <property type="match status" value="3"/>
</dbReference>
<comment type="subunit">
    <text evidence="12">Homodimer. Erythronolide synthase is composed of EryAI, EryAII and EryAIII multimodular (2 modules) polypeptides each coding for a functional synthase subunit which participates in 2 of the six FAS-like elongation steps required for formation of the polyketide. Module 1, 2, 3, 4, 5, and 6 participating in biosynthesis steps 1, 2, 3, 4, 5, and 6, respectively.</text>
</comment>
<dbReference type="InterPro" id="IPR001227">
    <property type="entry name" value="Ac_transferase_dom_sf"/>
</dbReference>
<comment type="catalytic activity">
    <reaction evidence="9">
        <text>6 (S)-methylmalonyl-CoA + propanoyl-CoA + 6 NADPH + 12 H(+) = 6-deoxyerythronolide B + 6 CO2 + 6 NADP(+) + 7 CoA + H2O</text>
        <dbReference type="Rhea" id="RHEA:23068"/>
        <dbReference type="ChEBI" id="CHEBI:15377"/>
        <dbReference type="ChEBI" id="CHEBI:15378"/>
        <dbReference type="ChEBI" id="CHEBI:16089"/>
        <dbReference type="ChEBI" id="CHEBI:16526"/>
        <dbReference type="ChEBI" id="CHEBI:57287"/>
        <dbReference type="ChEBI" id="CHEBI:57327"/>
        <dbReference type="ChEBI" id="CHEBI:57392"/>
        <dbReference type="ChEBI" id="CHEBI:57783"/>
        <dbReference type="ChEBI" id="CHEBI:58349"/>
        <dbReference type="EC" id="2.3.1.94"/>
    </reaction>
</comment>
<dbReference type="InterPro" id="IPR050091">
    <property type="entry name" value="PKS_NRPS_Biosynth_Enz"/>
</dbReference>
<dbReference type="Pfam" id="PF00975">
    <property type="entry name" value="Thioesterase"/>
    <property type="match status" value="1"/>
</dbReference>
<dbReference type="PROSITE" id="PS00606">
    <property type="entry name" value="KS3_1"/>
    <property type="match status" value="3"/>
</dbReference>
<dbReference type="SMART" id="SM00822">
    <property type="entry name" value="PKS_KR"/>
    <property type="match status" value="3"/>
</dbReference>
<dbReference type="InterPro" id="IPR020806">
    <property type="entry name" value="PKS_PP-bd"/>
</dbReference>
<dbReference type="SUPFAM" id="SSF53901">
    <property type="entry name" value="Thiolase-like"/>
    <property type="match status" value="3"/>
</dbReference>
<dbReference type="FunFam" id="3.40.366.10:FF:000002">
    <property type="entry name" value="Probable polyketide synthase 2"/>
    <property type="match status" value="1"/>
</dbReference>
<dbReference type="Pfam" id="PF08990">
    <property type="entry name" value="Docking"/>
    <property type="match status" value="1"/>
</dbReference>
<feature type="domain" description="Ketosynthase family 3 (KS3)" evidence="16">
    <location>
        <begin position="1671"/>
        <end position="2091"/>
    </location>
</feature>
<dbReference type="InterPro" id="IPR015083">
    <property type="entry name" value="NorB/c/GfsB-D-like_docking"/>
</dbReference>
<dbReference type="Pfam" id="PF14765">
    <property type="entry name" value="PS-DH"/>
    <property type="match status" value="3"/>
</dbReference>
<dbReference type="CDD" id="cd00833">
    <property type="entry name" value="PKS"/>
    <property type="match status" value="3"/>
</dbReference>
<keyword evidence="5" id="KW-0677">Repeat</keyword>
<evidence type="ECO:0000256" key="12">
    <source>
        <dbReference type="ARBA" id="ARBA00063272"/>
    </source>
</evidence>
<evidence type="ECO:0000256" key="7">
    <source>
        <dbReference type="ARBA" id="ARBA00023268"/>
    </source>
</evidence>
<dbReference type="Pfam" id="PF22953">
    <property type="entry name" value="SpnB_Rossmann"/>
    <property type="match status" value="3"/>
</dbReference>
<dbReference type="InterPro" id="IPR020802">
    <property type="entry name" value="TesA-like"/>
</dbReference>
<dbReference type="GO" id="GO:0031177">
    <property type="term" value="F:phosphopantetheine binding"/>
    <property type="evidence" value="ECO:0007669"/>
    <property type="project" value="InterPro"/>
</dbReference>
<dbReference type="GO" id="GO:0004315">
    <property type="term" value="F:3-oxoacyl-[acyl-carrier-protein] synthase activity"/>
    <property type="evidence" value="ECO:0007669"/>
    <property type="project" value="InterPro"/>
</dbReference>
<dbReference type="SMART" id="SM00826">
    <property type="entry name" value="PKS_DH"/>
    <property type="match status" value="3"/>
</dbReference>
<dbReference type="InterPro" id="IPR013968">
    <property type="entry name" value="PKS_KR"/>
</dbReference>
<sequence>MANEEQLRSYLKRAIADSRELQRRLREVEDRQTEPIAIVGMACRFPGGVSTPDQLWDLVASGGDAVGGFPADRGWDLDELVATGTSATAEGGFLDRVGEFDADFFGISPREALATDPQQRLLLETSWEALEHAGIDPLSLAETQAGVFVGTFPSGYTEIAGQAGADVAGHLITGGSQSVASGRIAYTLGLRGPALTVDTACSSSLVALHLAAQSLRSGESPLALVGGVTVMATPGTFIGFSAQGGMAADGRCKAFAEAADGAGWAEGVGVLVVQRLSDAIREGRPVLAVVRATAVNQDGASNGLTAPNGPAQQQVIRQALTAAGLEPSEVDAVEGHGTGTVLGDPIEAQALLATYGQDRERPLYLGSLKSNLGHAQAAAGVAGIIKMVQALRHKVLPAALHVDQPSSTVDWSAGSVELLTESRSWPETGRPRRAGVSSFGVSGTNAHVILESVEPVTAPEPAAATVPWVLSARTPEALRTQAARLLERAADAHPVDVAWSLARTRAALPHRLAVTGDQLAALRAFAEDSPSPHVHTGQARTGGVAVLFSGQGAQRLGMGRELHATHPVFAAAFDAVAAELTPGLREVMWGSDAEALSRTGWAQPALFAVEVALFRLLESWGVRPDYLLGHSIGEVAAAHVAGVLSLPDACALVSARARLMQALPTGGAMIAVEADEAEVAEYLSDTVALAAVNGPRSVVLSGVEADVLVAAANFADRRTSRLKVSHAFHSPLMEPMLDGFRQVLTGLTWHAPNLPIVSNLTGEPADVATPDYWLRQVREAVRFADGLRWLAEHRVGTLIEVGPGGTLAALAQRAEPDLAAVPLLADAEEPAALAAGLGRLFTHGLTLDWDAVLPGARQIDLPTYAFQRRDYWPAPATAGGDVAGLGLVAAGHPLLGAEVSLPESGGVLLTGRLTTRTQPWLADHQVRGAIVFPGTGFVELAIRAGDAVGCDRLAELVLAAPLILPERGGCQLQVALAPRADGWSIAVHSRPDGAQDWTRHATGHLTTGTGAVAEVAWPPTGAELDLTGLYAGDGEVVHGPAFQGLRRAWADGDRVWAEVELPQIPADGYGVHPALLDAVLHTAVFAGPPGAPRLPFHFADVVLAATGASRVRVCLTRTGPDAYRIDVADRTGEPVLSIGTLAVRPLPDQTLAADDTAVLVTEWIPVTAPPAATPDWLLVSPAAEADGPGTVLLTVPPADPARLRETTSWVLSQLQRFTGRRVVVLTRGAVAAEGPLTDLPGAAVWGLTGAAQSEAPGLITLIDLDPAADLDLTVLAAAVATGEPRLAVRTQLLAPRLARRTPAANPVTVEGPVLITGGTGGLGGHLARHLARAHGVRDLVLLSRRGSAPELVAELAELGATATVVACDAADRDALAAVLAEHPVRGVVHAAGVVDDGVLDSLTPDRLAAVLAPKAEAAWHLHELLGDVPLFAVFSSLAGVLGNAGQGNYAAANTFLDALIHLRRDQGLSGISLAWGAWAPDAGLTAALSEVDRRRLDSSGLPPLSVTQGLALFDQALGGSEPVLGLTRLDTAALRAGGVPALLRGLVRTGVERRVAEDRHDAGFAHRWADTPAADRPKLLLGLVRGHTAAALGHPDQTAVAVERQFKELGFDSLTALDLRNRLTAATALTLPATLAFDYPTVTALAEHLADLLGADRTRDTVLPTVVSTAEDPIVVVGMACRLPGGVRTPDELWDMVFTGRDGVTEFPADRGWDLDYLLGPDGASVTAEGGFLHDAAEFDAAFFGISPREALATDPQQRLLLETSWEALENAGIEPRALAGSQTGVFMGAMPSNYIEVAGRSGADLTGQLVTGGSLSVVSGRVSYVLGLHGPAVTVDTACSSSLVALHWAAQALRSGECGLALVGGVTVMATPDAFIGFSVQGGLALDGRCKAFADAADGTGWAEGAGVLVVQRLSDAQREGRRVLAVLRGSAVNQDGASNGLTAPNGPAQQKVIRQALAGAGLRGADIDVVEAHGTGTVLGDPIEAQALLATYGQDRERPLYLGSLKSNVGHTQAAAGVAGMIKMIMAMRHGVLPPTLHVDAPSTRIDWSGGDVRLLTEPLPWPETGRPRRAAVSSFGVSGTNAHVIIEAPAPAAPPAERAPVTGVLPWVLSGRSAAAVRAQAARLLAAPEVVAAEPVDVGWTLAARTRFEHRAVLLGADRDELLAGLRAVAEGERAVVAPGGEGLAVLFSGQGAQRLDMGKALHQEFPVFAEAFDAVATELDPGLRAVMWGEDAETLARTGWAQLALFTVEVAAYRLLESFGVRPDYLLGHSVGEVAAAHVAGVLSLPDACALVSARARLMQALPAGGAMIAVEATEAEITAVLSDRVALAAVNGPDSVVLSGTEADVLAAAARFADRRTSRLKVSHAFHSPLVEPMLAEFAHVLAGLDWQAPRLPIVSNLTGEPAEVATPDYWVRQAREAVRFADGLDWLAANGVRTLVEVGPGSTLSALAQRTTGVVAVPLTDAPLPALARLHERGVALTWDALLPNGRQVELPGYAFQREHFWPDPAATTDVAGAGLDPAGHPLLSATVALPDSGGVLFTGRLAPSSQPWLADHRVRGTILFPGAGLVELALRAGDAVGCDHLAELVLEAPLALPGRGCQIQVALTPQGNEWALTVHSRPDGAQDWTRHATGRLGTTTAPVVDLPWPPTGAEIDLSGFYADGGDLAYGPAFQGLRRAWVDGDRVWAEVELPGLPVTGYGIHPALFDAVLHAAACTGASTAQLPFVFGGVTLFATGASTVRVCLTRTGPDTFEATVTDPAGAPVLTLGSVVTRPLPAGDLTPRDTVALTQTWVPVPAAAIEDAVHTTDLSTLTEPARTIVLTAPTPDGPVPAAAHEIAKWTLAQLQHWLAEPQFAQSHLVFRTSGAVSTGPEDPITNLPAATAWGLLATAQSEHPGRITLLDTDSDQLATADEPQLALRAGTALAPRLVRAAEPERAPVDGPVLITGGTGGLGGLLAKHLVTEYGIGELLLVSRRGQAPELTAELTALGAKVTVAACDVSDRDALAALLAEHPVRGVVHAAGVLDDGVLTALTPDRLDHVLAPKVDAAWHLHELLGDVPLFVLFSSMAGQLGNPGQANYAAANVFLDTLARVRRQQGLAAVSMAWGAWTGEAGLTGTLSEADQRRLRGLGLPPLAPEQGLALFDQALNSAESVLTLTRLDATALRANGIPPLLRALVPGGSRRIAGAAADADFARRWADTPAADRPGLLTGLVRGEVAAVLGHTAADRVEITQAFKDQGFDSLTAVELRNRLTAATGLPLSATLVFDYPSVTEVAAHLAALLGDGPAIAAPVAARASDEPIAIVGMACRFPGGVETPDELWDLVAQGRDAITGFPADRGWDLDALAGPSVTAHGGFLDGVAEFDAAFFGISPREALATDPQQRLLLETSWEALEHAGLDPAALTGQPVGVFAGAFQSGYTDIAIRSTEDIAGHLITGGSQSVVSGRIAYSLGLQGPAMTVDTACSSSLVALHLAAQALRAGECPLALVGGVTVMATPNTFIGFSAQGGLAGDGRCKAYADSADGTGWSEGVGVLVVQRLSDAVREGRRVLAIVRGSAVNQDGASNGLTAPNGPSQQRVIRQALATAGLTPSEVDAVEGHGTGTVLGDPIEAQALLATYGQDRDTPLLLGSLKSNLGHTQAAAGVAGIIKMVQAMRHGLLPATLHIDEPSSKVDWTQGAVDLLTQPTPWPETSRPRRAGISSFGVSGTNAHVILEAPAPVTTPEPADSPAIPWVLSARTESALRAQAARLARHIADHEPHPAAVARTLTERTAFDHRAIVVGTNRDELLAGLRALAEDLPAPHVLLGTTTPRTGTVFVFPGQGGQWTGMALELWDSSPVFATAMADCATALSSFVDWNLREVLADEHALARVDVVQPALWAVLVSLAALWRAHGVEPAAVVGHSQGEIAAFCTAGALSLVDGARIVALRSKAIADTLAGLGGMAAVALSAAQVTELIDDRLSIAAVNGPAAVVVSGEVAALHELVARCEADQVRARIIPVDYAAHSAQVEQIADRLRTELAPITPRTADLPVYSSVTGAEFDTAQADAAYWVRNLRETVRFAETAEALAANGFRTWVEVGPHPVLTGAVQDIVPDAVVVGTLRREDGGPRQFHTALAALAVHGVPITWGLTGPRADLPAYPFQHRRYWPDSLTADADVVGAGLTSAEHPLLGARLALPGSGGVLFTGRLSTHTHPWLADHTVRGVTVFPGTGFVELLVRAGDSVGCDRLAELTLEAPLVVPDRGCQVQLVLTETDGGWTAQVHSCPDGAEQWTRHATALLTPGAAPAEPLTWSPEGAQPADPSVLHGVDGDIVYGPAFRGLRRAWSDGDQVWAEVELPGLPVTGYGIHPALLDAVLHAAAFTGLTDGGPALPFLFTDVVLHAAGATSVRALLTRTGPDTVAVTVTDPAGAPVLTIGSLLARPLPAGDLRTLGDAALLATEWTALPFTPSRWQPTEHALLTVPHTTDPDPAAVHEIVLATLTRLQRWLTEEDTHLVVLTRDAIAAEDGLLSDLPAAAVWGLIRSAQSENPGRITLVDADADPDLSVLAGLLATGEPQIALRDNKAGTPRLTRHTPDPEPVAIDGPVLITGGTGGLGGLIARHLVTAHGVTELLLLSRRGTAAHGAEDLVAELTGLGAEVTVAACDVSDRTALAAVLAEHPVNGVVHTAGVLDDGVIGSLDDKRVQHVLAPKVDAAWHLHELLGDVPLFVLFSSMAGLLGGPGQGNYAAANVFVDALAHWRQQQGLAAVSMAWGAWTTEIGLTGTLTDADLRRMARSGMPPLAVDAGLALFDQALRGTEPVLGLTRLDTTALRANGAPPLLRALAGPAARPLAGSAAADPAGFADRWAAVPDPERPAFLLDLVRAHIAAALGHTAAADINPAQALRELGFDSLTALELRNRLGAATGLTLPPTLVFDHPTAADLAAFLTTRLATAPPKPEKHSVGQDAMGKIYLQAIENKQVEAAHEFALSAAALRTKFTTAADLTTPPQVVRLSAGESGPHLVCLCPPVPLPLTGPDVYLRFAAEFAGSRRVSAVMPPGFAEDEALPATAEVLIDVLATAIAEHVGEEEFALAGASSGGVLAYEVARELERRGTPPTGVALLDSYRMNDKVLKKWDNDLATRSFVGLDSGGIGFTEISAFAWVCARLLIDWAPGGLTAPALLVRASEPLVAGETHEWQTTLDAMTEVIDVPGDHFSILETEHVPYAAEVVQEWLDRAKAD</sequence>
<gene>
    <name evidence="18" type="ORF">HNR67_005714</name>
</gene>
<feature type="region of interest" description="N-terminal hotdog fold" evidence="14">
    <location>
        <begin position="2527"/>
        <end position="2646"/>
    </location>
</feature>
<dbReference type="InterPro" id="IPR032821">
    <property type="entry name" value="PKS_assoc"/>
</dbReference>
<proteinExistence type="predicted"/>
<dbReference type="SUPFAM" id="SSF51735">
    <property type="entry name" value="NAD(P)-binding Rossmann-fold domains"/>
    <property type="match status" value="6"/>
</dbReference>
<evidence type="ECO:0000256" key="6">
    <source>
        <dbReference type="ARBA" id="ARBA00023194"/>
    </source>
</evidence>
<dbReference type="InterPro" id="IPR001031">
    <property type="entry name" value="Thioesterase"/>
</dbReference>
<dbReference type="SUPFAM" id="SSF52151">
    <property type="entry name" value="FabD/lysophospholipase-like"/>
    <property type="match status" value="3"/>
</dbReference>
<feature type="domain" description="PKS/mFAS DH" evidence="17">
    <location>
        <begin position="892"/>
        <end position="1152"/>
    </location>
</feature>
<feature type="active site" description="Proton acceptor; for dehydratase activity" evidence="14">
    <location>
        <position position="924"/>
    </location>
</feature>